<feature type="signal peptide" evidence="4">
    <location>
        <begin position="1"/>
        <end position="20"/>
    </location>
</feature>
<reference evidence="5 6" key="1">
    <citation type="submission" date="2020-02" db="EMBL/GenBank/DDBJ databases">
        <authorList>
            <person name="Ferguson B K."/>
        </authorList>
    </citation>
    <scope>NUCLEOTIDE SEQUENCE [LARGE SCALE GENOMIC DNA]</scope>
</reference>
<sequence length="711" mass="81761">MKRKFAPLSLHLFVIVAREAEERKNAENDEYKRMSDLIVILLRTDMSNVHTRLSYIVYLPYLTLSLLDSNTTSSGRTPKTRVATSLCAPVKRFPGMSLEMISFTAINFLVVVLIPVMIRQTFRDRVAETNESGHGAEVHNGIERRRPVPDPVEIFSVQAEVDAGRDGSIPEDDYLGLGTQSVDRLKLFSAKQQQQQRSISFEFLFCAQVVACMMSPDPLNSTWDVIYLWYDNILQNTMFGIIAHDPKNFLLRLYQAIDHELGFYQEFQHFVSLTALTSIAYIVLEECQTQIERIMIVTYNRRWKKFIGMIPNHHADLALCRPKLITKQENIWQGTFELLWNVDGQAKLCMQFSLHQDLVHTRPLLTRLTEKNLRNLDMFTTDEFGLTHFHVACSYGYRDVVQKFLDRGQDPNLLVRETGDSPLLLALKWRHKEVAEMLLRRGADPNLPNKNGLAPLHVICQTSVDGDLAKFFFKIIDELNQRLQVNVQDKFGDTPLNFAVRNDEEVMLKLLLSRGADPTLVNAAGWTTLDIMFQSLQVKQLRFRQAVLRYQRVQLAGAVQLGEQLWSDTDGVSRIASDNGYGQSSDKKYSAELYVLCMAQAQERLRSIYMYIYLARCWDNDFGFDQTRLSSPTERLNESLQSCAHLDSCGTVVEQLRSTLLLLLDASTLVRYCVYAYTEKGARHFLPYITQVHERDSRKGRREFEFRPSLA</sequence>
<name>A0A6H5IJU0_9HYME</name>
<keyword evidence="6" id="KW-1185">Reference proteome</keyword>
<evidence type="ECO:0000256" key="4">
    <source>
        <dbReference type="SAM" id="SignalP"/>
    </source>
</evidence>
<dbReference type="Pfam" id="PF00023">
    <property type="entry name" value="Ank"/>
    <property type="match status" value="1"/>
</dbReference>
<feature type="repeat" description="ANK" evidence="3">
    <location>
        <begin position="384"/>
        <end position="416"/>
    </location>
</feature>
<dbReference type="OrthoDB" id="194358at2759"/>
<dbReference type="Pfam" id="PF12796">
    <property type="entry name" value="Ank_2"/>
    <property type="match status" value="1"/>
</dbReference>
<accession>A0A6H5IJU0</accession>
<keyword evidence="1" id="KW-0677">Repeat</keyword>
<feature type="repeat" description="ANK" evidence="3">
    <location>
        <begin position="491"/>
        <end position="523"/>
    </location>
</feature>
<feature type="chain" id="PRO_5026339214" evidence="4">
    <location>
        <begin position="21"/>
        <end position="711"/>
    </location>
</feature>
<protein>
    <submittedName>
        <fullName evidence="5">Uncharacterized protein</fullName>
    </submittedName>
</protein>
<evidence type="ECO:0000313" key="6">
    <source>
        <dbReference type="Proteomes" id="UP000479190"/>
    </source>
</evidence>
<proteinExistence type="predicted"/>
<keyword evidence="2 3" id="KW-0040">ANK repeat</keyword>
<dbReference type="PANTHER" id="PTHR24134">
    <property type="entry name" value="ANKYRIN REPEAT-CONTAINING PROTEIN DDB_G0279043"/>
    <property type="match status" value="1"/>
</dbReference>
<evidence type="ECO:0000313" key="5">
    <source>
        <dbReference type="EMBL" id="CAB0038480.1"/>
    </source>
</evidence>
<dbReference type="Proteomes" id="UP000479190">
    <property type="component" value="Unassembled WGS sequence"/>
</dbReference>
<gene>
    <name evidence="5" type="ORF">TBRA_LOCUS10261</name>
</gene>
<dbReference type="SMART" id="SM00248">
    <property type="entry name" value="ANK"/>
    <property type="match status" value="4"/>
</dbReference>
<dbReference type="InterPro" id="IPR036770">
    <property type="entry name" value="Ankyrin_rpt-contain_sf"/>
</dbReference>
<dbReference type="InterPro" id="IPR002110">
    <property type="entry name" value="Ankyrin_rpt"/>
</dbReference>
<dbReference type="SUPFAM" id="SSF48403">
    <property type="entry name" value="Ankyrin repeat"/>
    <property type="match status" value="1"/>
</dbReference>
<evidence type="ECO:0000256" key="3">
    <source>
        <dbReference type="PROSITE-ProRule" id="PRU00023"/>
    </source>
</evidence>
<dbReference type="PROSITE" id="PS50297">
    <property type="entry name" value="ANK_REP_REGION"/>
    <property type="match status" value="3"/>
</dbReference>
<dbReference type="AlphaFoldDB" id="A0A6H5IJU0"/>
<dbReference type="EMBL" id="CADCXV010000907">
    <property type="protein sequence ID" value="CAB0038480.1"/>
    <property type="molecule type" value="Genomic_DNA"/>
</dbReference>
<feature type="repeat" description="ANK" evidence="3">
    <location>
        <begin position="418"/>
        <end position="450"/>
    </location>
</feature>
<dbReference type="PROSITE" id="PS50088">
    <property type="entry name" value="ANK_REPEAT"/>
    <property type="match status" value="3"/>
</dbReference>
<organism evidence="5 6">
    <name type="scientific">Trichogramma brassicae</name>
    <dbReference type="NCBI Taxonomy" id="86971"/>
    <lineage>
        <taxon>Eukaryota</taxon>
        <taxon>Metazoa</taxon>
        <taxon>Ecdysozoa</taxon>
        <taxon>Arthropoda</taxon>
        <taxon>Hexapoda</taxon>
        <taxon>Insecta</taxon>
        <taxon>Pterygota</taxon>
        <taxon>Neoptera</taxon>
        <taxon>Endopterygota</taxon>
        <taxon>Hymenoptera</taxon>
        <taxon>Apocrita</taxon>
        <taxon>Proctotrupomorpha</taxon>
        <taxon>Chalcidoidea</taxon>
        <taxon>Trichogrammatidae</taxon>
        <taxon>Trichogramma</taxon>
    </lineage>
</organism>
<dbReference type="Gene3D" id="1.25.40.20">
    <property type="entry name" value="Ankyrin repeat-containing domain"/>
    <property type="match status" value="2"/>
</dbReference>
<evidence type="ECO:0000256" key="1">
    <source>
        <dbReference type="ARBA" id="ARBA00022737"/>
    </source>
</evidence>
<evidence type="ECO:0000256" key="2">
    <source>
        <dbReference type="ARBA" id="ARBA00023043"/>
    </source>
</evidence>
<keyword evidence="4" id="KW-0732">Signal</keyword>
<dbReference type="PANTHER" id="PTHR24134:SF9">
    <property type="entry name" value="ANKYRIN REPEAT AND SOCS BOX PROTEIN 8"/>
    <property type="match status" value="1"/>
</dbReference>